<comment type="caution">
    <text evidence="1">The sequence shown here is derived from an EMBL/GenBank/DDBJ whole genome shotgun (WGS) entry which is preliminary data.</text>
</comment>
<dbReference type="AlphaFoldDB" id="A0ABD4Z4I7"/>
<gene>
    <name evidence="1" type="ORF">QPL79_01665</name>
</gene>
<protein>
    <submittedName>
        <fullName evidence="1">Uncharacterized protein</fullName>
    </submittedName>
</protein>
<dbReference type="Proteomes" id="UP001529235">
    <property type="component" value="Unassembled WGS sequence"/>
</dbReference>
<sequence length="627" mass="70508">MATKFALYIALPSVKAILSDSSKFETLVSVLNRLGFQKVYIENYRDGQLLGVDDVARVRDMFEKEFSVAGGLAIGTWGFGMGRNADWWSVCACIDDEKNLQIFEKAIINQAKVFDEILIDDFWANWCYSKEQIEEFNKIYGLSLDSKQLRYLLSFDHEIARLWSEYSKSLLASASKRLYSKAKEINSNVKVVLKVAEWREQFLHRGLDLKLMTQIFDGLYVGTESREGTIRYGSLFIIDYVRALVGDKLKGAWFDSYNGLGIPTVITPEIFVEQLWYSFLGKVDEVTFFQGIEYVVQEVGEESKSVGSIPQSIESRADHVKLVERDLLLLKRIENLITDEKRGLVVPAIQIPIANPSDNYVEDVLGYMGIPITSKPIDKTAEGEVVLVKGFTTKYIDVDGLLRKGISIVLTTGAVEDLVKGVQSLDLIGVDKYAPIVKDVVDAVAFIDGKIISSRSHRRPHLYPLGPILNIDKNAIVHLYAVDKFGNRYPALYEIKYEKASIIVAPILKYPLALSSTFPEIARQTLRDVVAKFVGIKIETRQATSIDLNETSGIGLVLYKSKSIAITNENLHNKYFDLVIYKSVSGLTKLNGVVLGNARIEEVINSSDELRLRIRMSRHSIDAITFS</sequence>
<name>A0ABD4Z4I7_9CREN</name>
<accession>A0ABD4Z4I7</accession>
<keyword evidence="2" id="KW-1185">Reference proteome</keyword>
<proteinExistence type="predicted"/>
<evidence type="ECO:0000313" key="1">
    <source>
        <dbReference type="EMBL" id="MDK6028070.1"/>
    </source>
</evidence>
<dbReference type="RefSeq" id="WP_285273044.1">
    <property type="nucleotide sequence ID" value="NZ_JASNVW010000001.1"/>
</dbReference>
<reference evidence="1 2" key="1">
    <citation type="submission" date="2023-05" db="EMBL/GenBank/DDBJ databases">
        <title>A new hyperthermophilic archaea 'Ignisphaera cupida' sp. nov. and description of the family 'Ignisphaeraceae' fam. nov.</title>
        <authorList>
            <person name="Podosokorskaya O.A."/>
            <person name="Elcheninov A.G."/>
            <person name="Klukina A."/>
            <person name="Merkel A.Y."/>
        </authorList>
    </citation>
    <scope>NUCLEOTIDE SEQUENCE [LARGE SCALE GENOMIC DNA]</scope>
    <source>
        <strain evidence="1 2">4213-co</strain>
    </source>
</reference>
<evidence type="ECO:0000313" key="2">
    <source>
        <dbReference type="Proteomes" id="UP001529235"/>
    </source>
</evidence>
<organism evidence="1 2">
    <name type="scientific">Ignisphaera cupida</name>
    <dbReference type="NCBI Taxonomy" id="3050454"/>
    <lineage>
        <taxon>Archaea</taxon>
        <taxon>Thermoproteota</taxon>
        <taxon>Thermoprotei</taxon>
        <taxon>Desulfurococcales</taxon>
        <taxon>Desulfurococcaceae</taxon>
        <taxon>Ignisphaera</taxon>
    </lineage>
</organism>
<dbReference type="EMBL" id="JASNVW010000001">
    <property type="protein sequence ID" value="MDK6028070.1"/>
    <property type="molecule type" value="Genomic_DNA"/>
</dbReference>